<dbReference type="InterPro" id="IPR012861">
    <property type="entry name" value="DUF1634"/>
</dbReference>
<protein>
    <submittedName>
        <fullName evidence="2">DUF1634 domain-containing protein</fullName>
    </submittedName>
</protein>
<keyword evidence="1" id="KW-0812">Transmembrane</keyword>
<dbReference type="RefSeq" id="WP_406764919.1">
    <property type="nucleotide sequence ID" value="NZ_JBJHZY010000001.1"/>
</dbReference>
<keyword evidence="1" id="KW-1133">Transmembrane helix</keyword>
<dbReference type="Proteomes" id="UP001623661">
    <property type="component" value="Unassembled WGS sequence"/>
</dbReference>
<keyword evidence="1" id="KW-0472">Membrane</keyword>
<accession>A0ABW8TUH3</accession>
<name>A0ABW8TUH3_9CLOT</name>
<evidence type="ECO:0000313" key="3">
    <source>
        <dbReference type="Proteomes" id="UP001623661"/>
    </source>
</evidence>
<evidence type="ECO:0000256" key="1">
    <source>
        <dbReference type="SAM" id="Phobius"/>
    </source>
</evidence>
<proteinExistence type="predicted"/>
<feature type="transmembrane region" description="Helical" evidence="1">
    <location>
        <begin position="99"/>
        <end position="118"/>
    </location>
</feature>
<gene>
    <name evidence="2" type="ORF">ACJDUH_09515</name>
</gene>
<reference evidence="2 3" key="1">
    <citation type="submission" date="2024-11" db="EMBL/GenBank/DDBJ databases">
        <authorList>
            <person name="Heng Y.C."/>
            <person name="Lim A.C.H."/>
            <person name="Lee J.K.Y."/>
            <person name="Kittelmann S."/>
        </authorList>
    </citation>
    <scope>NUCLEOTIDE SEQUENCE [LARGE SCALE GENOMIC DNA]</scope>
    <source>
        <strain evidence="2 3">WILCCON 0202</strain>
    </source>
</reference>
<dbReference type="Pfam" id="PF07843">
    <property type="entry name" value="DUF1634"/>
    <property type="match status" value="1"/>
</dbReference>
<dbReference type="EMBL" id="JBJHZY010000001">
    <property type="protein sequence ID" value="MFL0268343.1"/>
    <property type="molecule type" value="Genomic_DNA"/>
</dbReference>
<feature type="transmembrane region" description="Helical" evidence="1">
    <location>
        <begin position="60"/>
        <end position="87"/>
    </location>
</feature>
<sequence>MNKENNKIEEMEIIISNFLRFGVLLSAIIVFVGLTMYLVTGNSGYSGSYFPSALSEIFRGFIALKPFAIIMVGLIILILTPVFRVGVSILVFIREKDFLYVKITTLVFFILLISFVLGKVE</sequence>
<organism evidence="2 3">
    <name type="scientific">Candidatus Clostridium radicumherbarum</name>
    <dbReference type="NCBI Taxonomy" id="3381662"/>
    <lineage>
        <taxon>Bacteria</taxon>
        <taxon>Bacillati</taxon>
        <taxon>Bacillota</taxon>
        <taxon>Clostridia</taxon>
        <taxon>Eubacteriales</taxon>
        <taxon>Clostridiaceae</taxon>
        <taxon>Clostridium</taxon>
    </lineage>
</organism>
<comment type="caution">
    <text evidence="2">The sequence shown here is derived from an EMBL/GenBank/DDBJ whole genome shotgun (WGS) entry which is preliminary data.</text>
</comment>
<feature type="transmembrane region" description="Helical" evidence="1">
    <location>
        <begin position="21"/>
        <end position="40"/>
    </location>
</feature>
<keyword evidence="3" id="KW-1185">Reference proteome</keyword>
<evidence type="ECO:0000313" key="2">
    <source>
        <dbReference type="EMBL" id="MFL0268343.1"/>
    </source>
</evidence>